<dbReference type="Pfam" id="PF13181">
    <property type="entry name" value="TPR_8"/>
    <property type="match status" value="2"/>
</dbReference>
<feature type="repeat" description="TPR" evidence="1">
    <location>
        <begin position="293"/>
        <end position="326"/>
    </location>
</feature>
<dbReference type="PANTHER" id="PTHR45153">
    <property type="entry name" value="TETRATRICOPEPTIDE REPEAT PROTEIN 16"/>
    <property type="match status" value="1"/>
</dbReference>
<dbReference type="eggNOG" id="KOG1124">
    <property type="taxonomic scope" value="Eukaryota"/>
</dbReference>
<dbReference type="Proteomes" id="UP000008983">
    <property type="component" value="Unassembled WGS sequence"/>
</dbReference>
<dbReference type="SMART" id="SM00028">
    <property type="entry name" value="TPR"/>
    <property type="match status" value="5"/>
</dbReference>
<organism evidence="2 3">
    <name type="scientific">Ichthyophthirius multifiliis</name>
    <name type="common">White spot disease agent</name>
    <name type="synonym">Ich</name>
    <dbReference type="NCBI Taxonomy" id="5932"/>
    <lineage>
        <taxon>Eukaryota</taxon>
        <taxon>Sar</taxon>
        <taxon>Alveolata</taxon>
        <taxon>Ciliophora</taxon>
        <taxon>Intramacronucleata</taxon>
        <taxon>Oligohymenophorea</taxon>
        <taxon>Hymenostomatida</taxon>
        <taxon>Ophryoglenina</taxon>
        <taxon>Ichthyophthirius</taxon>
    </lineage>
</organism>
<evidence type="ECO:0000256" key="1">
    <source>
        <dbReference type="PROSITE-ProRule" id="PRU00339"/>
    </source>
</evidence>
<dbReference type="PANTHER" id="PTHR45153:SF1">
    <property type="entry name" value="TETRATRICOPEPTIDE REPEAT PROTEIN 16"/>
    <property type="match status" value="1"/>
</dbReference>
<evidence type="ECO:0000313" key="2">
    <source>
        <dbReference type="EMBL" id="EGR33413.1"/>
    </source>
</evidence>
<evidence type="ECO:0000313" key="3">
    <source>
        <dbReference type="Proteomes" id="UP000008983"/>
    </source>
</evidence>
<dbReference type="OrthoDB" id="311870at2759"/>
<dbReference type="Gene3D" id="1.25.40.10">
    <property type="entry name" value="Tetratricopeptide repeat domain"/>
    <property type="match status" value="3"/>
</dbReference>
<dbReference type="InterPro" id="IPR011990">
    <property type="entry name" value="TPR-like_helical_dom_sf"/>
</dbReference>
<name>G0QMZ8_ICHMU</name>
<dbReference type="AlphaFoldDB" id="G0QMZ8"/>
<gene>
    <name evidence="2" type="ORF">IMG5_054040</name>
</gene>
<sequence length="358" mass="42453">MAIKLYKKSNQLNYTIQVEEKLKKLLFQKGFLQIQQGEYIDILDGTAYESFQKTLCYNLHTIPEQNDQDIQKFSIFLHAYCYLLTYHKNYALEELEKLLKLDDNNVNANLLKGKILWSLNKLPEGNACFWKVENLFPNNTQFLLIKAFIFRKQQEYENSLNNLLLAFHTIRDKSLELEVKNQIALTYNEMGMICFQRQQYDEAIALFNESLQFKANDWGVYCNRGDCYRMNNKIDEALKDYLKAQKIDENREEINTRISMIRNSRGIILFNQKKYEKAIKEFNEAIKFNINISQYYQNRGKCLLELGNLQEAIQDYIKCFQLDPTNTEIGIIVNKLQQESLFKKKDKLIKINNTNDYL</sequence>
<accession>G0QMZ8</accession>
<dbReference type="SUPFAM" id="SSF48452">
    <property type="entry name" value="TPR-like"/>
    <property type="match status" value="2"/>
</dbReference>
<dbReference type="PROSITE" id="PS50005">
    <property type="entry name" value="TPR"/>
    <property type="match status" value="4"/>
</dbReference>
<dbReference type="STRING" id="857967.G0QMZ8"/>
<dbReference type="OMA" id="ITYNEMA"/>
<proteinExistence type="predicted"/>
<dbReference type="InterPro" id="IPR019734">
    <property type="entry name" value="TPR_rpt"/>
</dbReference>
<dbReference type="Pfam" id="PF00515">
    <property type="entry name" value="TPR_1"/>
    <property type="match status" value="2"/>
</dbReference>
<reference evidence="2 3" key="1">
    <citation type="submission" date="2011-07" db="EMBL/GenBank/DDBJ databases">
        <authorList>
            <person name="Coyne R."/>
            <person name="Brami D."/>
            <person name="Johnson J."/>
            <person name="Hostetler J."/>
            <person name="Hannick L."/>
            <person name="Clark T."/>
            <person name="Cassidy-Hanley D."/>
            <person name="Inman J."/>
        </authorList>
    </citation>
    <scope>NUCLEOTIDE SEQUENCE [LARGE SCALE GENOMIC DNA]</scope>
    <source>
        <strain evidence="2 3">G5</strain>
    </source>
</reference>
<dbReference type="GeneID" id="14909586"/>
<dbReference type="RefSeq" id="XP_004037399.1">
    <property type="nucleotide sequence ID" value="XM_004037351.1"/>
</dbReference>
<dbReference type="InParanoid" id="G0QMZ8"/>
<keyword evidence="3" id="KW-1185">Reference proteome</keyword>
<feature type="repeat" description="TPR" evidence="1">
    <location>
        <begin position="184"/>
        <end position="217"/>
    </location>
</feature>
<feature type="repeat" description="TPR" evidence="1">
    <location>
        <begin position="218"/>
        <end position="251"/>
    </location>
</feature>
<protein>
    <submittedName>
        <fullName evidence="2">Tetratricopeptide repeat protein</fullName>
    </submittedName>
</protein>
<feature type="repeat" description="TPR" evidence="1">
    <location>
        <begin position="259"/>
        <end position="292"/>
    </location>
</feature>
<keyword evidence="1" id="KW-0802">TPR repeat</keyword>
<dbReference type="EMBL" id="GL983456">
    <property type="protein sequence ID" value="EGR33413.1"/>
    <property type="molecule type" value="Genomic_DNA"/>
</dbReference>